<comment type="caution">
    <text evidence="3">The sequence shown here is derived from an EMBL/GenBank/DDBJ whole genome shotgun (WGS) entry which is preliminary data.</text>
</comment>
<keyword evidence="4" id="KW-1185">Reference proteome</keyword>
<dbReference type="InterPro" id="IPR032126">
    <property type="entry name" value="LydA_holin"/>
</dbReference>
<evidence type="ECO:0000313" key="2">
    <source>
        <dbReference type="EMBL" id="CNE45734.1"/>
    </source>
</evidence>
<evidence type="ECO:0000313" key="3">
    <source>
        <dbReference type="EMBL" id="MDN0086196.1"/>
    </source>
</evidence>
<dbReference type="EMBL" id="CPYD01000005">
    <property type="protein sequence ID" value="CNE45734.1"/>
    <property type="molecule type" value="Genomic_DNA"/>
</dbReference>
<dbReference type="AlphaFoldDB" id="A0AAW7JUT2"/>
<feature type="transmembrane region" description="Helical" evidence="1">
    <location>
        <begin position="70"/>
        <end position="92"/>
    </location>
</feature>
<evidence type="ECO:0000313" key="5">
    <source>
        <dbReference type="Proteomes" id="UP001167864"/>
    </source>
</evidence>
<evidence type="ECO:0000313" key="4">
    <source>
        <dbReference type="Proteomes" id="UP000040578"/>
    </source>
</evidence>
<evidence type="ECO:0000256" key="1">
    <source>
        <dbReference type="SAM" id="Phobius"/>
    </source>
</evidence>
<proteinExistence type="predicted"/>
<dbReference type="Proteomes" id="UP001167864">
    <property type="component" value="Unassembled WGS sequence"/>
</dbReference>
<protein>
    <submittedName>
        <fullName evidence="3">Phage holin family protein</fullName>
    </submittedName>
    <submittedName>
        <fullName evidence="2">Phage-like protein</fullName>
    </submittedName>
</protein>
<reference evidence="2 4" key="1">
    <citation type="submission" date="2015-03" db="EMBL/GenBank/DDBJ databases">
        <authorList>
            <consortium name="Pathogen Informatics"/>
            <person name="Murphy D."/>
        </authorList>
    </citation>
    <scope>NUCLEOTIDE SEQUENCE [LARGE SCALE GENOMIC DNA]</scope>
    <source>
        <strain evidence="2">Type strain: CIP110231</strain>
        <strain evidence="4">type strain: CIP110231</strain>
    </source>
</reference>
<keyword evidence="1" id="KW-0472">Membrane</keyword>
<gene>
    <name evidence="2" type="ORF">ERS137967_01589</name>
    <name evidence="3" type="ORF">QVN42_02110</name>
</gene>
<accession>A0AAW7JUT2</accession>
<dbReference type="EMBL" id="JAUEHU010000002">
    <property type="protein sequence ID" value="MDN0086196.1"/>
    <property type="molecule type" value="Genomic_DNA"/>
</dbReference>
<dbReference type="RefSeq" id="WP_072080614.1">
    <property type="nucleotide sequence ID" value="NZ_CPYD01000005.1"/>
</dbReference>
<dbReference type="Pfam" id="PF16083">
    <property type="entry name" value="Phage_holin_3_3"/>
    <property type="match status" value="1"/>
</dbReference>
<name>A0AAW7JUT2_9GAMM</name>
<sequence length="101" mass="11281">MSLKSPAETQIITWIIIGIFSAWGGLVRYLMDRQNTRSKWSWMGVISQITISSFTGLLGGLLSFESGASHYMTFIFSGLFGTMGSTALSYLWRRFSHSSGR</sequence>
<reference evidence="3" key="2">
    <citation type="submission" date="2023-06" db="EMBL/GenBank/DDBJ databases">
        <authorList>
            <person name="Polev D.E."/>
            <person name="Saitova A.T."/>
            <person name="Bogumilchik E.A."/>
            <person name="Kokorina G.I."/>
            <person name="Voskresenskaia E.A."/>
        </authorList>
    </citation>
    <scope>NUCLEOTIDE SEQUENCE</scope>
    <source>
        <strain evidence="3">2145 StPb PI</strain>
    </source>
</reference>
<keyword evidence="1" id="KW-1133">Transmembrane helix</keyword>
<feature type="transmembrane region" description="Helical" evidence="1">
    <location>
        <begin position="12"/>
        <end position="30"/>
    </location>
</feature>
<organism evidence="3 5">
    <name type="scientific">Yersinia nurmii</name>
    <dbReference type="NCBI Taxonomy" id="685706"/>
    <lineage>
        <taxon>Bacteria</taxon>
        <taxon>Pseudomonadati</taxon>
        <taxon>Pseudomonadota</taxon>
        <taxon>Gammaproteobacteria</taxon>
        <taxon>Enterobacterales</taxon>
        <taxon>Yersiniaceae</taxon>
        <taxon>Yersinia</taxon>
    </lineage>
</organism>
<feature type="transmembrane region" description="Helical" evidence="1">
    <location>
        <begin position="42"/>
        <end position="64"/>
    </location>
</feature>
<keyword evidence="1" id="KW-0812">Transmembrane</keyword>
<dbReference type="Proteomes" id="UP000040578">
    <property type="component" value="Unassembled WGS sequence"/>
</dbReference>